<dbReference type="RefSeq" id="WP_102754321.1">
    <property type="nucleotide sequence ID" value="NZ_CP025791.1"/>
</dbReference>
<feature type="domain" description="Beta-lactamase-related" evidence="1">
    <location>
        <begin position="58"/>
        <end position="347"/>
    </location>
</feature>
<dbReference type="OrthoDB" id="9773047at2"/>
<dbReference type="Pfam" id="PF00144">
    <property type="entry name" value="Beta-lactamase"/>
    <property type="match status" value="1"/>
</dbReference>
<accession>A0A2K9PKR6</accession>
<dbReference type="EMBL" id="CP025791">
    <property type="protein sequence ID" value="AUP77661.1"/>
    <property type="molecule type" value="Genomic_DNA"/>
</dbReference>
<evidence type="ECO:0000259" key="1">
    <source>
        <dbReference type="Pfam" id="PF00144"/>
    </source>
</evidence>
<keyword evidence="3" id="KW-1185">Reference proteome</keyword>
<dbReference type="InterPro" id="IPR012338">
    <property type="entry name" value="Beta-lactam/transpept-like"/>
</dbReference>
<dbReference type="InterPro" id="IPR050789">
    <property type="entry name" value="Diverse_Enzym_Activities"/>
</dbReference>
<dbReference type="KEGG" id="fek:C1H87_02595"/>
<reference evidence="2 3" key="1">
    <citation type="submission" date="2018-01" db="EMBL/GenBank/DDBJ databases">
        <title>Complete genome sequence of Flavivirga eckloniae ECD14 isolated from seaweed Ecklonia cava.</title>
        <authorList>
            <person name="Lee J.H."/>
            <person name="Baik K.S."/>
            <person name="Seong C.N."/>
        </authorList>
    </citation>
    <scope>NUCLEOTIDE SEQUENCE [LARGE SCALE GENOMIC DNA]</scope>
    <source>
        <strain evidence="2 3">ECD14</strain>
    </source>
</reference>
<proteinExistence type="predicted"/>
<name>A0A2K9PKR6_9FLAO</name>
<dbReference type="PANTHER" id="PTHR43283">
    <property type="entry name" value="BETA-LACTAMASE-RELATED"/>
    <property type="match status" value="1"/>
</dbReference>
<dbReference type="SUPFAM" id="SSF56601">
    <property type="entry name" value="beta-lactamase/transpeptidase-like"/>
    <property type="match status" value="1"/>
</dbReference>
<dbReference type="AlphaFoldDB" id="A0A2K9PKR6"/>
<evidence type="ECO:0000313" key="2">
    <source>
        <dbReference type="EMBL" id="AUP77661.1"/>
    </source>
</evidence>
<organism evidence="2 3">
    <name type="scientific">Flavivirga eckloniae</name>
    <dbReference type="NCBI Taxonomy" id="1803846"/>
    <lineage>
        <taxon>Bacteria</taxon>
        <taxon>Pseudomonadati</taxon>
        <taxon>Bacteroidota</taxon>
        <taxon>Flavobacteriia</taxon>
        <taxon>Flavobacteriales</taxon>
        <taxon>Flavobacteriaceae</taxon>
        <taxon>Flavivirga</taxon>
    </lineage>
</organism>
<dbReference type="InterPro" id="IPR001466">
    <property type="entry name" value="Beta-lactam-related"/>
</dbReference>
<evidence type="ECO:0000313" key="3">
    <source>
        <dbReference type="Proteomes" id="UP000235826"/>
    </source>
</evidence>
<gene>
    <name evidence="2" type="ORF">C1H87_02595</name>
</gene>
<dbReference type="PANTHER" id="PTHR43283:SF7">
    <property type="entry name" value="BETA-LACTAMASE-RELATED DOMAIN-CONTAINING PROTEIN"/>
    <property type="match status" value="1"/>
</dbReference>
<sequence length="359" mass="40901">MRLIIFLVLALLSISLFAQRKPIINLPSINPEKVGFNQDSLNVLDDFIDNFKQRDYRALIVIKDNKLGIEYYYNSFWRKHIHDIRSAGKSITSLLLGVAIQEGYIEDLNQNVYSFFPKNKYPSINEDYKKVKLIHLLNMVSGLDADSDSSNTPGNAGHWIDKDEWVNYLLSIPLVRKPESKWVYADINAVLIGAIIEERTGMSLRDFAKKHVFDLLEIEEFYWYTNASNQTGAAGNLYISALDFAKLGYLISNKGKWGSKQIVNSDYINSLINENSNAIGDYNPLADGYGMLWYKSKRKFGTKEIEYLWASGNGGNHLVIVPEENMVIAMTSGAYGNWFPHQRAYLILGKVIQALEKNE</sequence>
<protein>
    <recommendedName>
        <fullName evidence="1">Beta-lactamase-related domain-containing protein</fullName>
    </recommendedName>
</protein>
<dbReference type="Gene3D" id="3.40.710.10">
    <property type="entry name" value="DD-peptidase/beta-lactamase superfamily"/>
    <property type="match status" value="1"/>
</dbReference>
<dbReference type="Proteomes" id="UP000235826">
    <property type="component" value="Chromosome"/>
</dbReference>